<gene>
    <name evidence="2" type="ORF">PYCCODRAFT_1438017</name>
</gene>
<reference evidence="2 3" key="1">
    <citation type="journal article" date="2015" name="Biotechnol. Biofuels">
        <title>Enhanced degradation of softwood versus hardwood by the white-rot fungus Pycnoporus coccineus.</title>
        <authorList>
            <person name="Couturier M."/>
            <person name="Navarro D."/>
            <person name="Chevret D."/>
            <person name="Henrissat B."/>
            <person name="Piumi F."/>
            <person name="Ruiz-Duenas F.J."/>
            <person name="Martinez A.T."/>
            <person name="Grigoriev I.V."/>
            <person name="Riley R."/>
            <person name="Lipzen A."/>
            <person name="Berrin J.G."/>
            <person name="Master E.R."/>
            <person name="Rosso M.N."/>
        </authorList>
    </citation>
    <scope>NUCLEOTIDE SEQUENCE [LARGE SCALE GENOMIC DNA]</scope>
    <source>
        <strain evidence="2 3">BRFM310</strain>
    </source>
</reference>
<feature type="compositionally biased region" description="Acidic residues" evidence="1">
    <location>
        <begin position="152"/>
        <end position="163"/>
    </location>
</feature>
<evidence type="ECO:0000313" key="3">
    <source>
        <dbReference type="Proteomes" id="UP000193067"/>
    </source>
</evidence>
<dbReference type="EMBL" id="KZ084125">
    <property type="protein sequence ID" value="OSC99653.1"/>
    <property type="molecule type" value="Genomic_DNA"/>
</dbReference>
<proteinExistence type="predicted"/>
<feature type="compositionally biased region" description="Basic and acidic residues" evidence="1">
    <location>
        <begin position="91"/>
        <end position="100"/>
    </location>
</feature>
<feature type="compositionally biased region" description="Acidic residues" evidence="1">
    <location>
        <begin position="125"/>
        <end position="134"/>
    </location>
</feature>
<dbReference type="Proteomes" id="UP000193067">
    <property type="component" value="Unassembled WGS sequence"/>
</dbReference>
<evidence type="ECO:0000256" key="1">
    <source>
        <dbReference type="SAM" id="MobiDB-lite"/>
    </source>
</evidence>
<accession>A0A1Y2IGA9</accession>
<keyword evidence="3" id="KW-1185">Reference proteome</keyword>
<feature type="region of interest" description="Disordered" evidence="1">
    <location>
        <begin position="73"/>
        <end position="163"/>
    </location>
</feature>
<name>A0A1Y2IGA9_TRAC3</name>
<dbReference type="STRING" id="1353009.A0A1Y2IGA9"/>
<evidence type="ECO:0000313" key="2">
    <source>
        <dbReference type="EMBL" id="OSC99653.1"/>
    </source>
</evidence>
<dbReference type="OrthoDB" id="2747875at2759"/>
<feature type="compositionally biased region" description="Basic and acidic residues" evidence="1">
    <location>
        <begin position="110"/>
        <end position="124"/>
    </location>
</feature>
<organism evidence="2 3">
    <name type="scientific">Trametes coccinea (strain BRFM310)</name>
    <name type="common">Pycnoporus coccineus</name>
    <dbReference type="NCBI Taxonomy" id="1353009"/>
    <lineage>
        <taxon>Eukaryota</taxon>
        <taxon>Fungi</taxon>
        <taxon>Dikarya</taxon>
        <taxon>Basidiomycota</taxon>
        <taxon>Agaricomycotina</taxon>
        <taxon>Agaricomycetes</taxon>
        <taxon>Polyporales</taxon>
        <taxon>Polyporaceae</taxon>
        <taxon>Trametes</taxon>
    </lineage>
</organism>
<protein>
    <submittedName>
        <fullName evidence="2">Uncharacterized protein</fullName>
    </submittedName>
</protein>
<sequence length="163" mass="18416">MHWTFWTFCRFVFLAYGVKLVGWPPRINFVNLSSKSITSADIRALLDAWESGRMHWAVATSDELLAAENDARNACPGPRFQPPRPAGGRNDIGKRRERPTIDSVKFPPRYARDGPKSQRYIDSDKEMDDIENADDWGTMAGRPVGLARGELAEDPIESFSDDE</sequence>
<dbReference type="AlphaFoldDB" id="A0A1Y2IGA9"/>